<dbReference type="InterPro" id="IPR029063">
    <property type="entry name" value="SAM-dependent_MTases_sf"/>
</dbReference>
<accession>A0A9N8ZSC2</accession>
<evidence type="ECO:0000259" key="2">
    <source>
        <dbReference type="Pfam" id="PF13649"/>
    </source>
</evidence>
<protein>
    <submittedName>
        <fullName evidence="3">9716_t:CDS:1</fullName>
    </submittedName>
</protein>
<dbReference type="SUPFAM" id="SSF53335">
    <property type="entry name" value="S-adenosyl-L-methionine-dependent methyltransferases"/>
    <property type="match status" value="1"/>
</dbReference>
<sequence length="356" mass="40526">MGGRQSKTAVVGVPQTSLVKTDGKAERRKKFRSWRSAAPALDGNSINDAWRFAGNGKRIHNLKNSKLLAPLVDEEAERLRRQHRLYKRIWQNNFSAPVEEKLKSGGARVLDVGCGPGTWTIEMSEAYPLSSFIGVDFMPIFPQEKPENAKFIQANILDGLPFLDDTFDFVHMRLLVTAFTTTEWEQKVIPEIIRVTRQGGWVEFMESDIQYCNEGPTTARLTNSLMTIMKSKGFVTPINSYVPQSMEANEKFIKGIQTEEKSCFVGHWARELGQMAVDDITKGWSAVKSPMSTLMKVKSHEYDETVAIFAKEVEQYRTFFKTWRFFGQKAVTTSLSSSISTPSKWNEQEQQQEQQQ</sequence>
<evidence type="ECO:0000256" key="1">
    <source>
        <dbReference type="SAM" id="MobiDB-lite"/>
    </source>
</evidence>
<feature type="compositionally biased region" description="Polar residues" evidence="1">
    <location>
        <begin position="1"/>
        <end position="19"/>
    </location>
</feature>
<dbReference type="PANTHER" id="PTHR43591">
    <property type="entry name" value="METHYLTRANSFERASE"/>
    <property type="match status" value="1"/>
</dbReference>
<organism evidence="3 4">
    <name type="scientific">Acaulospora morrowiae</name>
    <dbReference type="NCBI Taxonomy" id="94023"/>
    <lineage>
        <taxon>Eukaryota</taxon>
        <taxon>Fungi</taxon>
        <taxon>Fungi incertae sedis</taxon>
        <taxon>Mucoromycota</taxon>
        <taxon>Glomeromycotina</taxon>
        <taxon>Glomeromycetes</taxon>
        <taxon>Diversisporales</taxon>
        <taxon>Acaulosporaceae</taxon>
        <taxon>Acaulospora</taxon>
    </lineage>
</organism>
<dbReference type="Pfam" id="PF13649">
    <property type="entry name" value="Methyltransf_25"/>
    <property type="match status" value="1"/>
</dbReference>
<dbReference type="EMBL" id="CAJVPV010001690">
    <property type="protein sequence ID" value="CAG8505198.1"/>
    <property type="molecule type" value="Genomic_DNA"/>
</dbReference>
<dbReference type="CDD" id="cd02440">
    <property type="entry name" value="AdoMet_MTases"/>
    <property type="match status" value="1"/>
</dbReference>
<dbReference type="AlphaFoldDB" id="A0A9N8ZSC2"/>
<name>A0A9N8ZSC2_9GLOM</name>
<reference evidence="3" key="1">
    <citation type="submission" date="2021-06" db="EMBL/GenBank/DDBJ databases">
        <authorList>
            <person name="Kallberg Y."/>
            <person name="Tangrot J."/>
            <person name="Rosling A."/>
        </authorList>
    </citation>
    <scope>NUCLEOTIDE SEQUENCE</scope>
    <source>
        <strain evidence="3">CL551</strain>
    </source>
</reference>
<proteinExistence type="predicted"/>
<dbReference type="InterPro" id="IPR041698">
    <property type="entry name" value="Methyltransf_25"/>
</dbReference>
<feature type="domain" description="Methyltransferase" evidence="2">
    <location>
        <begin position="109"/>
        <end position="200"/>
    </location>
</feature>
<dbReference type="Gene3D" id="3.40.50.150">
    <property type="entry name" value="Vaccinia Virus protein VP39"/>
    <property type="match status" value="1"/>
</dbReference>
<dbReference type="GO" id="GO:0008168">
    <property type="term" value="F:methyltransferase activity"/>
    <property type="evidence" value="ECO:0007669"/>
    <property type="project" value="TreeGrafter"/>
</dbReference>
<keyword evidence="4" id="KW-1185">Reference proteome</keyword>
<evidence type="ECO:0000313" key="4">
    <source>
        <dbReference type="Proteomes" id="UP000789342"/>
    </source>
</evidence>
<dbReference type="OrthoDB" id="2013972at2759"/>
<feature type="region of interest" description="Disordered" evidence="1">
    <location>
        <begin position="337"/>
        <end position="356"/>
    </location>
</feature>
<evidence type="ECO:0000313" key="3">
    <source>
        <dbReference type="EMBL" id="CAG8505198.1"/>
    </source>
</evidence>
<comment type="caution">
    <text evidence="3">The sequence shown here is derived from an EMBL/GenBank/DDBJ whole genome shotgun (WGS) entry which is preliminary data.</text>
</comment>
<dbReference type="PANTHER" id="PTHR43591:SF24">
    <property type="entry name" value="2-METHOXY-6-POLYPRENYL-1,4-BENZOQUINOL METHYLASE, MITOCHONDRIAL"/>
    <property type="match status" value="1"/>
</dbReference>
<gene>
    <name evidence="3" type="ORF">AMORRO_LOCUS3450</name>
</gene>
<dbReference type="Proteomes" id="UP000789342">
    <property type="component" value="Unassembled WGS sequence"/>
</dbReference>
<feature type="region of interest" description="Disordered" evidence="1">
    <location>
        <begin position="1"/>
        <end position="25"/>
    </location>
</feature>